<organism evidence="4 5">
    <name type="scientific">Anseranas semipalmata</name>
    <name type="common">Magpie goose</name>
    <name type="synonym">Anas semipalmata</name>
    <dbReference type="NCBI Taxonomy" id="8851"/>
    <lineage>
        <taxon>Eukaryota</taxon>
        <taxon>Metazoa</taxon>
        <taxon>Chordata</taxon>
        <taxon>Craniata</taxon>
        <taxon>Vertebrata</taxon>
        <taxon>Euteleostomi</taxon>
        <taxon>Archelosauria</taxon>
        <taxon>Archosauria</taxon>
        <taxon>Dinosauria</taxon>
        <taxon>Saurischia</taxon>
        <taxon>Theropoda</taxon>
        <taxon>Coelurosauria</taxon>
        <taxon>Aves</taxon>
        <taxon>Neognathae</taxon>
        <taxon>Galloanserae</taxon>
        <taxon>Anseriformes</taxon>
        <taxon>Anseranatidae</taxon>
        <taxon>Anseranas</taxon>
    </lineage>
</organism>
<dbReference type="SMART" id="SM01039">
    <property type="entry name" value="BRICHOS"/>
    <property type="match status" value="1"/>
</dbReference>
<evidence type="ECO:0000256" key="2">
    <source>
        <dbReference type="SAM" id="SignalP"/>
    </source>
</evidence>
<dbReference type="EMBL" id="VXAA01000320">
    <property type="protein sequence ID" value="NXI61491.1"/>
    <property type="molecule type" value="Genomic_DNA"/>
</dbReference>
<dbReference type="Pfam" id="PF04089">
    <property type="entry name" value="BRICHOS"/>
    <property type="match status" value="1"/>
</dbReference>
<feature type="signal peptide" evidence="2">
    <location>
        <begin position="1"/>
        <end position="18"/>
    </location>
</feature>
<evidence type="ECO:0000313" key="4">
    <source>
        <dbReference type="EMBL" id="NXI61491.1"/>
    </source>
</evidence>
<name>A0A7K9UQ23_ANSSE</name>
<proteinExistence type="predicted"/>
<comment type="caution">
    <text evidence="4">The sequence shown here is derived from an EMBL/GenBank/DDBJ whole genome shotgun (WGS) entry which is preliminary data.</text>
</comment>
<sequence length="190" mass="21502">FQIVATVLLGLLLTPALAQYFQNVKGVNKLFHKRINIGIGYQTLTIDSERLVAIIEDRSNQQAWKTVWNYDTGFIASKLLSQNVCYISRMDTLVMPALNSIAVLAEESQAVKGERVVTKSVRYIISDRRIRDLQSYGPEIYSLCRGLSTYLAYDVQQQHTGPQVWYNPNSCYRLDVLNLLGIDYCQAGSV</sequence>
<feature type="chain" id="PRO_5029451680" evidence="2">
    <location>
        <begin position="19"/>
        <end position="190"/>
    </location>
</feature>
<dbReference type="InterPro" id="IPR051772">
    <property type="entry name" value="Gastrokine"/>
</dbReference>
<dbReference type="Gene3D" id="3.30.390.150">
    <property type="match status" value="1"/>
</dbReference>
<dbReference type="PROSITE" id="PS50869">
    <property type="entry name" value="BRICHOS"/>
    <property type="match status" value="1"/>
</dbReference>
<feature type="non-terminal residue" evidence="4">
    <location>
        <position position="190"/>
    </location>
</feature>
<keyword evidence="5" id="KW-1185">Reference proteome</keyword>
<protein>
    <submittedName>
        <fullName evidence="4">GKN1 protein</fullName>
    </submittedName>
</protein>
<evidence type="ECO:0000259" key="3">
    <source>
        <dbReference type="PROSITE" id="PS50869"/>
    </source>
</evidence>
<evidence type="ECO:0000313" key="5">
    <source>
        <dbReference type="Proteomes" id="UP000567872"/>
    </source>
</evidence>
<dbReference type="AlphaFoldDB" id="A0A7K9UQ23"/>
<evidence type="ECO:0000256" key="1">
    <source>
        <dbReference type="ARBA" id="ARBA00023157"/>
    </source>
</evidence>
<accession>A0A7K9UQ23</accession>
<dbReference type="OrthoDB" id="8674753at2759"/>
<keyword evidence="2" id="KW-0732">Signal</keyword>
<dbReference type="PANTHER" id="PTHR16483">
    <property type="entry name" value="GASTROKINE 1"/>
    <property type="match status" value="1"/>
</dbReference>
<feature type="non-terminal residue" evidence="4">
    <location>
        <position position="1"/>
    </location>
</feature>
<feature type="domain" description="BRICHOS" evidence="3">
    <location>
        <begin position="58"/>
        <end position="152"/>
    </location>
</feature>
<keyword evidence="1" id="KW-1015">Disulfide bond</keyword>
<gene>
    <name evidence="4" type="primary">Gkn1_0</name>
    <name evidence="4" type="ORF">ANSSEM_R00915</name>
</gene>
<dbReference type="Proteomes" id="UP000567872">
    <property type="component" value="Unassembled WGS sequence"/>
</dbReference>
<dbReference type="InterPro" id="IPR007084">
    <property type="entry name" value="BRICHOS_dom"/>
</dbReference>
<reference evidence="4 5" key="1">
    <citation type="submission" date="2019-09" db="EMBL/GenBank/DDBJ databases">
        <title>Bird 10,000 Genomes (B10K) Project - Family phase.</title>
        <authorList>
            <person name="Zhang G."/>
        </authorList>
    </citation>
    <scope>NUCLEOTIDE SEQUENCE [LARGE SCALE GENOMIC DNA]</scope>
    <source>
        <strain evidence="4">B10K-DU-001-57</strain>
        <tissue evidence="4">Muscle</tissue>
    </source>
</reference>